<reference evidence="3" key="1">
    <citation type="submission" date="2003-08" db="EMBL/GenBank/DDBJ databases">
        <authorList>
            <person name="Birren B."/>
            <person name="Nusbaum C."/>
            <person name="Abebe A."/>
            <person name="Abouelleil A."/>
            <person name="Adekoya E."/>
            <person name="Ait-zahra M."/>
            <person name="Allen N."/>
            <person name="Allen T."/>
            <person name="An P."/>
            <person name="Anderson M."/>
            <person name="Anderson S."/>
            <person name="Arachchi H."/>
            <person name="Armbruster J."/>
            <person name="Bachantsang P."/>
            <person name="Baldwin J."/>
            <person name="Barry A."/>
            <person name="Bayul T."/>
            <person name="Blitshsteyn B."/>
            <person name="Bloom T."/>
            <person name="Blye J."/>
            <person name="Boguslavskiy L."/>
            <person name="Borowsky M."/>
            <person name="Boukhgalter B."/>
            <person name="Brunache A."/>
            <person name="Butler J."/>
            <person name="Calixte N."/>
            <person name="Calvo S."/>
            <person name="Camarata J."/>
            <person name="Campo K."/>
            <person name="Chang J."/>
            <person name="Cheshatsang Y."/>
            <person name="Citroen M."/>
            <person name="Collymore A."/>
            <person name="Considine T."/>
            <person name="Cook A."/>
            <person name="Cooke P."/>
            <person name="Corum B."/>
            <person name="Cuomo C."/>
            <person name="David R."/>
            <person name="Dawoe T."/>
            <person name="Degray S."/>
            <person name="Dodge S."/>
            <person name="Dooley K."/>
            <person name="Dorje P."/>
            <person name="Dorjee K."/>
            <person name="Dorris L."/>
            <person name="Duffey N."/>
            <person name="Dupes A."/>
            <person name="Elkins T."/>
            <person name="Engels R."/>
            <person name="Erickson J."/>
            <person name="Farina A."/>
            <person name="Faro S."/>
            <person name="Ferreira P."/>
            <person name="Fischer H."/>
            <person name="Fitzgerald M."/>
            <person name="Foley K."/>
            <person name="Gage D."/>
            <person name="Galagan J."/>
            <person name="Gearin G."/>
            <person name="Gnerre S."/>
            <person name="Gnirke A."/>
            <person name="Goyette A."/>
            <person name="Graham J."/>
            <person name="Grandbois E."/>
            <person name="Gyaltsen K."/>
            <person name="Hafez N."/>
            <person name="Hagopian D."/>
            <person name="Hagos B."/>
            <person name="Hall J."/>
            <person name="Hatcher B."/>
            <person name="Heller A."/>
            <person name="Higgins H."/>
            <person name="Honan T."/>
            <person name="Horn A."/>
            <person name="Houde N."/>
            <person name="Hughes L."/>
            <person name="Hulme W."/>
            <person name="Husby E."/>
            <person name="Iliev I."/>
            <person name="Jaffe D."/>
            <person name="Jones C."/>
            <person name="Kamal M."/>
            <person name="Kamat A."/>
            <person name="Kamvysselis M."/>
            <person name="Karlsson E."/>
            <person name="Kells C."/>
            <person name="Kieu A."/>
            <person name="Kisner P."/>
            <person name="Kodira C."/>
            <person name="Kulbokas E."/>
            <person name="Labutti K."/>
            <person name="Lama D."/>
            <person name="Landers T."/>
            <person name="Leger J."/>
            <person name="Levine S."/>
            <person name="Lewis D."/>
            <person name="Lewis T."/>
            <person name="Lindblad-toh K."/>
            <person name="Liu X."/>
            <person name="Lokyitsang T."/>
            <person name="Lokyitsang Y."/>
            <person name="Lucien O."/>
            <person name="Lui A."/>
            <person name="Ma L.J."/>
            <person name="Mabbitt R."/>
            <person name="Macdonald J."/>
            <person name="Maclean C."/>
            <person name="Major J."/>
            <person name="Manning J."/>
            <person name="Marabella R."/>
            <person name="Maru K."/>
            <person name="Matthews C."/>
            <person name="Mauceli E."/>
            <person name="Mccarthy M."/>
            <person name="Mcdonough S."/>
            <person name="Mcghee T."/>
            <person name="Meldrim J."/>
            <person name="Meneus L."/>
            <person name="Mesirov J."/>
            <person name="Mihalev A."/>
            <person name="Mihova T."/>
            <person name="Mikkelsen T."/>
            <person name="Mlenga V."/>
            <person name="Moru K."/>
            <person name="Mozes J."/>
            <person name="Mulrain L."/>
            <person name="Munson G."/>
            <person name="Naylor J."/>
            <person name="Newes C."/>
            <person name="Nguyen C."/>
            <person name="Nguyen N."/>
            <person name="Nguyen T."/>
            <person name="Nicol R."/>
            <person name="Nielsen C."/>
            <person name="Nizzari M."/>
            <person name="Norbu C."/>
            <person name="Norbu N."/>
            <person name="O'donnell P."/>
            <person name="Okoawo O."/>
            <person name="O'leary S."/>
            <person name="Omotosho B."/>
            <person name="O'neill K."/>
            <person name="Osman S."/>
            <person name="Parker S."/>
            <person name="Perrin D."/>
            <person name="Phunkhang P."/>
            <person name="Piqani B."/>
            <person name="Purcell S."/>
            <person name="Rachupka T."/>
            <person name="Ramasamy U."/>
            <person name="Rameau R."/>
            <person name="Ray V."/>
            <person name="Raymond C."/>
            <person name="Retta R."/>
            <person name="Richardson S."/>
            <person name="Rise C."/>
            <person name="Rodriguez J."/>
            <person name="Rogers J."/>
            <person name="Rogov P."/>
            <person name="Rutman M."/>
            <person name="Schupbach R."/>
            <person name="Seaman C."/>
            <person name="Settipalli S."/>
            <person name="Sharpe T."/>
            <person name="Sheridan J."/>
            <person name="Sherpa N."/>
            <person name="Shi J."/>
            <person name="Smirnov S."/>
            <person name="Smith C."/>
            <person name="Sougnez C."/>
            <person name="Spencer B."/>
            <person name="Stalker J."/>
            <person name="Stange-thomann N."/>
            <person name="Stavropoulos S."/>
            <person name="Stetson K."/>
            <person name="Stone C."/>
            <person name="Stone S."/>
            <person name="Stubbs M."/>
            <person name="Talamas J."/>
            <person name="Tchuinga P."/>
            <person name="Tenzing P."/>
            <person name="Tesfaye S."/>
            <person name="Theodore J."/>
            <person name="Thoulutsang Y."/>
            <person name="Topham K."/>
            <person name="Towey S."/>
            <person name="Tsamla T."/>
            <person name="Tsomo N."/>
            <person name="Vallee D."/>
            <person name="Vassiliev H."/>
            <person name="Venkataraman V."/>
            <person name="Vinson J."/>
            <person name="Vo A."/>
            <person name="Wade C."/>
            <person name="Wang S."/>
            <person name="Wangchuk T."/>
            <person name="Wangdi T."/>
            <person name="Whittaker C."/>
            <person name="Wilkinson J."/>
            <person name="Wu Y."/>
            <person name="Wyman D."/>
            <person name="Yadav S."/>
            <person name="Yang S."/>
            <person name="Yang X."/>
            <person name="Yeager S."/>
            <person name="Yee E."/>
            <person name="Young G."/>
            <person name="Zainoun J."/>
            <person name="Zembeck L."/>
            <person name="Zimmer A."/>
            <person name="Zody M."/>
            <person name="Lander E."/>
        </authorList>
    </citation>
    <scope>NUCLEOTIDE SEQUENCE [LARGE SCALE GENOMIC DNA]</scope>
</reference>
<keyword evidence="3" id="KW-1185">Reference proteome</keyword>
<dbReference type="InParanoid" id="H2Z1S0"/>
<sequence length="67" mass="8333">RFKLVIKKTFRWHNRIVHNHGKSEIQFRNKQIRTLTSNWFGYLILLNVVQLVHAIINCNWYLIWHYL</sequence>
<evidence type="ECO:0000313" key="3">
    <source>
        <dbReference type="Proteomes" id="UP000007875"/>
    </source>
</evidence>
<proteinExistence type="predicted"/>
<dbReference type="Proteomes" id="UP000007875">
    <property type="component" value="Unassembled WGS sequence"/>
</dbReference>
<keyword evidence="1" id="KW-1133">Transmembrane helix</keyword>
<reference evidence="2" key="3">
    <citation type="submission" date="2025-09" db="UniProtKB">
        <authorList>
            <consortium name="Ensembl"/>
        </authorList>
    </citation>
    <scope>IDENTIFICATION</scope>
</reference>
<organism evidence="2 3">
    <name type="scientific">Ciona savignyi</name>
    <name type="common">Pacific transparent sea squirt</name>
    <dbReference type="NCBI Taxonomy" id="51511"/>
    <lineage>
        <taxon>Eukaryota</taxon>
        <taxon>Metazoa</taxon>
        <taxon>Chordata</taxon>
        <taxon>Tunicata</taxon>
        <taxon>Ascidiacea</taxon>
        <taxon>Phlebobranchia</taxon>
        <taxon>Cionidae</taxon>
        <taxon>Ciona</taxon>
    </lineage>
</organism>
<keyword evidence="1" id="KW-0472">Membrane</keyword>
<keyword evidence="1" id="KW-0812">Transmembrane</keyword>
<evidence type="ECO:0000313" key="2">
    <source>
        <dbReference type="Ensembl" id="ENSCSAVP00000011532.1"/>
    </source>
</evidence>
<dbReference type="HOGENOM" id="CLU_2819060_0_0_1"/>
<protein>
    <submittedName>
        <fullName evidence="2">Uncharacterized protein</fullName>
    </submittedName>
</protein>
<feature type="transmembrane region" description="Helical" evidence="1">
    <location>
        <begin position="39"/>
        <end position="63"/>
    </location>
</feature>
<accession>H2Z1S0</accession>
<name>H2Z1S0_CIOSA</name>
<dbReference type="Ensembl" id="ENSCSAVT00000011666.1">
    <property type="protein sequence ID" value="ENSCSAVP00000011532.1"/>
    <property type="gene ID" value="ENSCSAVG00000006756.1"/>
</dbReference>
<dbReference type="AlphaFoldDB" id="H2Z1S0"/>
<reference evidence="2" key="2">
    <citation type="submission" date="2025-08" db="UniProtKB">
        <authorList>
            <consortium name="Ensembl"/>
        </authorList>
    </citation>
    <scope>IDENTIFICATION</scope>
</reference>
<evidence type="ECO:0000256" key="1">
    <source>
        <dbReference type="SAM" id="Phobius"/>
    </source>
</evidence>